<dbReference type="Proteomes" id="UP000218238">
    <property type="component" value="Unassembled WGS sequence"/>
</dbReference>
<gene>
    <name evidence="3" type="ORF">CK510_00160</name>
</gene>
<evidence type="ECO:0000256" key="1">
    <source>
        <dbReference type="SAM" id="MobiDB-lite"/>
    </source>
</evidence>
<dbReference type="OrthoDB" id="515674at2"/>
<feature type="region of interest" description="Disordered" evidence="1">
    <location>
        <begin position="93"/>
        <end position="121"/>
    </location>
</feature>
<feature type="region of interest" description="Disordered" evidence="1">
    <location>
        <begin position="30"/>
        <end position="53"/>
    </location>
</feature>
<accession>A0A2A2TQG7</accession>
<keyword evidence="2" id="KW-0732">Signal</keyword>
<feature type="compositionally biased region" description="Polar residues" evidence="1">
    <location>
        <begin position="30"/>
        <end position="43"/>
    </location>
</feature>
<name>A0A2A2TQG7_9CYAN</name>
<comment type="caution">
    <text evidence="3">The sequence shown here is derived from an EMBL/GenBank/DDBJ whole genome shotgun (WGS) entry which is preliminary data.</text>
</comment>
<evidence type="ECO:0000313" key="3">
    <source>
        <dbReference type="EMBL" id="PAX60761.1"/>
    </source>
</evidence>
<dbReference type="AlphaFoldDB" id="A0A2A2TQG7"/>
<organism evidence="3 4">
    <name type="scientific">Brunnivagina elsteri CCALA 953</name>
    <dbReference type="NCBI Taxonomy" id="987040"/>
    <lineage>
        <taxon>Bacteria</taxon>
        <taxon>Bacillati</taxon>
        <taxon>Cyanobacteriota</taxon>
        <taxon>Cyanophyceae</taxon>
        <taxon>Nostocales</taxon>
        <taxon>Calotrichaceae</taxon>
        <taxon>Brunnivagina</taxon>
    </lineage>
</organism>
<feature type="signal peptide" evidence="2">
    <location>
        <begin position="1"/>
        <end position="19"/>
    </location>
</feature>
<evidence type="ECO:0000256" key="2">
    <source>
        <dbReference type="SAM" id="SignalP"/>
    </source>
</evidence>
<feature type="compositionally biased region" description="Low complexity" evidence="1">
    <location>
        <begin position="44"/>
        <end position="53"/>
    </location>
</feature>
<keyword evidence="4" id="KW-1185">Reference proteome</keyword>
<evidence type="ECO:0000313" key="4">
    <source>
        <dbReference type="Proteomes" id="UP000218238"/>
    </source>
</evidence>
<proteinExistence type="predicted"/>
<dbReference type="EMBL" id="NTFS01000001">
    <property type="protein sequence ID" value="PAX60761.1"/>
    <property type="molecule type" value="Genomic_DNA"/>
</dbReference>
<dbReference type="RefSeq" id="WP_095719740.1">
    <property type="nucleotide sequence ID" value="NZ_NTFS01000001.1"/>
</dbReference>
<feature type="chain" id="PRO_5013399323" evidence="2">
    <location>
        <begin position="20"/>
        <end position="121"/>
    </location>
</feature>
<sequence length="121" mass="13249">MKIRALALASIIGLSLATAVVPQKSMAQLTNSQNYDQPNANDPFNNQGGQQNGFNMFQLLHNAQLGIGSYNPDAANEQRQQLDEAATSFFARQRQRMQQGNVQPSNQPGSTIFKLEPASNK</sequence>
<reference evidence="3 4" key="1">
    <citation type="submission" date="2017-08" db="EMBL/GenBank/DDBJ databases">
        <title>Draft genome sequence of filamentous cyanobacterium Calothrix elsteri CCALA 953.</title>
        <authorList>
            <person name="Gagunashvili A.N."/>
            <person name="Elster J."/>
            <person name="Andresson O.S."/>
        </authorList>
    </citation>
    <scope>NUCLEOTIDE SEQUENCE [LARGE SCALE GENOMIC DNA]</scope>
    <source>
        <strain evidence="3 4">CCALA 953</strain>
    </source>
</reference>
<feature type="compositionally biased region" description="Polar residues" evidence="1">
    <location>
        <begin position="96"/>
        <end position="110"/>
    </location>
</feature>
<protein>
    <submittedName>
        <fullName evidence="3">Uncharacterized protein</fullName>
    </submittedName>
</protein>